<feature type="binding site" evidence="15">
    <location>
        <position position="78"/>
    </location>
    <ligand>
        <name>Zn(2+)</name>
        <dbReference type="ChEBI" id="CHEBI:29105"/>
        <label>1</label>
    </ligand>
</feature>
<comment type="subunit">
    <text evidence="3 15">Homodimer.</text>
</comment>
<comment type="caution">
    <text evidence="17">The sequence shown here is derived from an EMBL/GenBank/DDBJ whole genome shotgun (WGS) entry which is preliminary data.</text>
</comment>
<evidence type="ECO:0000256" key="3">
    <source>
        <dbReference type="ARBA" id="ARBA00011738"/>
    </source>
</evidence>
<dbReference type="Pfam" id="PF01546">
    <property type="entry name" value="Peptidase_M20"/>
    <property type="match status" value="1"/>
</dbReference>
<evidence type="ECO:0000256" key="15">
    <source>
        <dbReference type="HAMAP-Rule" id="MF_01690"/>
    </source>
</evidence>
<dbReference type="GO" id="GO:0050897">
    <property type="term" value="F:cobalt ion binding"/>
    <property type="evidence" value="ECO:0007669"/>
    <property type="project" value="UniProtKB-UniRule"/>
</dbReference>
<feature type="binding site" evidence="15">
    <location>
        <position position="111"/>
    </location>
    <ligand>
        <name>Zn(2+)</name>
        <dbReference type="ChEBI" id="CHEBI:29105"/>
        <label>1</label>
    </ligand>
</feature>
<sequence>MSNAALPVIDPVALTQSLIRCPSVTPADAGALDVLAQALTGLGFVCHRMTFSEEGTPDIDNLYARLGTQGPNFCFAGHTDVVPVGNAGGWTVDPFAAEIRDGKLYGRGTADMKGGIAAFVAAVSRLMAEQGTPDGSISLLITGDEEGPSINGTRKVLDWMAERGETIDVCLVGEPTNPRVLGDMIKIGRRGSISGWITVHGTQGHVAYPHLANNPVPRLIRMVSALLAEPLDLGNDFFQPSNLEVVSIDVGNPTTNIIPGEARALFNIRFNTLHTAASLEAWIRARLDASVLDPARDGADADPAAFYTLKMTESGEAFLTEPGPFSTLLTKAVEAVTGRTPELSTTGGTSDARFIKNVCPVAEFGLVGQTMHKVNEHIAVEDLENLTRIYQQILTGYFAIGGRI</sequence>
<dbReference type="NCBIfam" id="TIGR01246">
    <property type="entry name" value="dapE_proteo"/>
    <property type="match status" value="1"/>
</dbReference>
<protein>
    <recommendedName>
        <fullName evidence="5 15">Succinyl-diaminopimelate desuccinylase</fullName>
        <shortName evidence="15">SDAP desuccinylase</shortName>
        <ecNumber evidence="4 15">3.5.1.18</ecNumber>
    </recommendedName>
    <alternativeName>
        <fullName evidence="13 15">N-succinyl-LL-2,6-diaminoheptanedioate amidohydrolase</fullName>
    </alternativeName>
</protein>
<gene>
    <name evidence="15" type="primary">dapE</name>
    <name evidence="17" type="ORF">FHS48_002889</name>
</gene>
<evidence type="ECO:0000256" key="8">
    <source>
        <dbReference type="ARBA" id="ARBA00022801"/>
    </source>
</evidence>
<keyword evidence="11 15" id="KW-0457">Lysine biosynthesis</keyword>
<evidence type="ECO:0000256" key="5">
    <source>
        <dbReference type="ARBA" id="ARBA00022391"/>
    </source>
</evidence>
<feature type="active site" evidence="15">
    <location>
        <position position="80"/>
    </location>
</feature>
<dbReference type="InterPro" id="IPR005941">
    <property type="entry name" value="DapE_proteobac"/>
</dbReference>
<evidence type="ECO:0000256" key="6">
    <source>
        <dbReference type="ARBA" id="ARBA00022605"/>
    </source>
</evidence>
<evidence type="ECO:0000256" key="9">
    <source>
        <dbReference type="ARBA" id="ARBA00022833"/>
    </source>
</evidence>
<comment type="similarity">
    <text evidence="2 15">Belongs to the peptidase M20A family. DapE subfamily.</text>
</comment>
<evidence type="ECO:0000256" key="2">
    <source>
        <dbReference type="ARBA" id="ARBA00006746"/>
    </source>
</evidence>
<dbReference type="Gene3D" id="3.40.630.10">
    <property type="entry name" value="Zn peptidases"/>
    <property type="match status" value="2"/>
</dbReference>
<feature type="binding site" evidence="15">
    <location>
        <position position="372"/>
    </location>
    <ligand>
        <name>Zn(2+)</name>
        <dbReference type="ChEBI" id="CHEBI:29105"/>
        <label>2</label>
    </ligand>
</feature>
<feature type="binding site" evidence="15">
    <location>
        <position position="174"/>
    </location>
    <ligand>
        <name>Zn(2+)</name>
        <dbReference type="ChEBI" id="CHEBI:29105"/>
        <label>1</label>
    </ligand>
</feature>
<dbReference type="GO" id="GO:0008777">
    <property type="term" value="F:acetylornithine deacetylase activity"/>
    <property type="evidence" value="ECO:0007669"/>
    <property type="project" value="TreeGrafter"/>
</dbReference>
<comment type="pathway">
    <text evidence="1 15">Amino-acid biosynthesis; L-lysine biosynthesis via DAP pathway; LL-2,6-diaminopimelate from (S)-tetrahydrodipicolinate (succinylase route): step 3/3.</text>
</comment>
<evidence type="ECO:0000256" key="14">
    <source>
        <dbReference type="ARBA" id="ARBA00051301"/>
    </source>
</evidence>
<evidence type="ECO:0000256" key="12">
    <source>
        <dbReference type="ARBA" id="ARBA00023285"/>
    </source>
</evidence>
<dbReference type="NCBIfam" id="NF009557">
    <property type="entry name" value="PRK13009.1"/>
    <property type="match status" value="1"/>
</dbReference>
<name>A0A7W9ZHB1_NOVIT</name>
<dbReference type="GO" id="GO:0009089">
    <property type="term" value="P:lysine biosynthetic process via diaminopimelate"/>
    <property type="evidence" value="ECO:0007669"/>
    <property type="project" value="UniProtKB-UniRule"/>
</dbReference>
<dbReference type="InterPro" id="IPR050072">
    <property type="entry name" value="Peptidase_M20A"/>
</dbReference>
<organism evidence="17 18">
    <name type="scientific">Novispirillum itersonii</name>
    <name type="common">Aquaspirillum itersonii</name>
    <dbReference type="NCBI Taxonomy" id="189"/>
    <lineage>
        <taxon>Bacteria</taxon>
        <taxon>Pseudomonadati</taxon>
        <taxon>Pseudomonadota</taxon>
        <taxon>Alphaproteobacteria</taxon>
        <taxon>Rhodospirillales</taxon>
        <taxon>Novispirillaceae</taxon>
        <taxon>Novispirillum</taxon>
    </lineage>
</organism>
<dbReference type="SUPFAM" id="SSF53187">
    <property type="entry name" value="Zn-dependent exopeptidases"/>
    <property type="match status" value="1"/>
</dbReference>
<dbReference type="Pfam" id="PF07687">
    <property type="entry name" value="M20_dimer"/>
    <property type="match status" value="1"/>
</dbReference>
<evidence type="ECO:0000256" key="10">
    <source>
        <dbReference type="ARBA" id="ARBA00022915"/>
    </source>
</evidence>
<dbReference type="PROSITE" id="PS00759">
    <property type="entry name" value="ARGE_DAPE_CPG2_2"/>
    <property type="match status" value="1"/>
</dbReference>
<accession>A0A7W9ZHB1</accession>
<dbReference type="SUPFAM" id="SSF55031">
    <property type="entry name" value="Bacterial exopeptidase dimerisation domain"/>
    <property type="match status" value="1"/>
</dbReference>
<dbReference type="CDD" id="cd03891">
    <property type="entry name" value="M20_DapE_proteobac"/>
    <property type="match status" value="1"/>
</dbReference>
<dbReference type="GO" id="GO:0009014">
    <property type="term" value="F:succinyl-diaminopimelate desuccinylase activity"/>
    <property type="evidence" value="ECO:0007669"/>
    <property type="project" value="UniProtKB-UniRule"/>
</dbReference>
<comment type="function">
    <text evidence="15">Catalyzes the hydrolysis of N-succinyl-L,L-diaminopimelic acid (SDAP), forming succinate and LL-2,6-diaminopimelate (DAP), an intermediate involved in the bacterial biosynthesis of lysine and meso-diaminopimelic acid, an essential component of bacterial cell walls.</text>
</comment>
<evidence type="ECO:0000313" key="18">
    <source>
        <dbReference type="Proteomes" id="UP000544872"/>
    </source>
</evidence>
<proteinExistence type="inferred from homology"/>
<dbReference type="RefSeq" id="WP_311769144.1">
    <property type="nucleotide sequence ID" value="NZ_JACIIX010000011.1"/>
</dbReference>
<dbReference type="GO" id="GO:0006526">
    <property type="term" value="P:L-arginine biosynthetic process"/>
    <property type="evidence" value="ECO:0007669"/>
    <property type="project" value="TreeGrafter"/>
</dbReference>
<keyword evidence="6 15" id="KW-0028">Amino-acid biosynthesis</keyword>
<dbReference type="InterPro" id="IPR001261">
    <property type="entry name" value="ArgE/DapE_CS"/>
</dbReference>
<evidence type="ECO:0000256" key="4">
    <source>
        <dbReference type="ARBA" id="ARBA00011921"/>
    </source>
</evidence>
<feature type="domain" description="Peptidase M20 dimerisation" evidence="16">
    <location>
        <begin position="187"/>
        <end position="289"/>
    </location>
</feature>
<feature type="active site" description="Proton acceptor" evidence="15">
    <location>
        <position position="145"/>
    </location>
</feature>
<dbReference type="InterPro" id="IPR011650">
    <property type="entry name" value="Peptidase_M20_dimer"/>
</dbReference>
<dbReference type="PANTHER" id="PTHR43808">
    <property type="entry name" value="ACETYLORNITHINE DEACETYLASE"/>
    <property type="match status" value="1"/>
</dbReference>
<dbReference type="Proteomes" id="UP000544872">
    <property type="component" value="Unassembled WGS sequence"/>
</dbReference>
<reference evidence="17 18" key="1">
    <citation type="submission" date="2020-08" db="EMBL/GenBank/DDBJ databases">
        <title>Genomic Encyclopedia of Type Strains, Phase IV (KMG-IV): sequencing the most valuable type-strain genomes for metagenomic binning, comparative biology and taxonomic classification.</title>
        <authorList>
            <person name="Goeker M."/>
        </authorList>
    </citation>
    <scope>NUCLEOTIDE SEQUENCE [LARGE SCALE GENOMIC DNA]</scope>
    <source>
        <strain evidence="17 18">DSM 11590</strain>
    </source>
</reference>
<dbReference type="GO" id="GO:0019877">
    <property type="term" value="P:diaminopimelate biosynthetic process"/>
    <property type="evidence" value="ECO:0007669"/>
    <property type="project" value="UniProtKB-UniRule"/>
</dbReference>
<keyword evidence="7 15" id="KW-0479">Metal-binding</keyword>
<dbReference type="InterPro" id="IPR036264">
    <property type="entry name" value="Bact_exopeptidase_dim_dom"/>
</dbReference>
<evidence type="ECO:0000256" key="11">
    <source>
        <dbReference type="ARBA" id="ARBA00023154"/>
    </source>
</evidence>
<keyword evidence="10 15" id="KW-0220">Diaminopimelate biosynthesis</keyword>
<evidence type="ECO:0000256" key="13">
    <source>
        <dbReference type="ARBA" id="ARBA00031891"/>
    </source>
</evidence>
<dbReference type="InterPro" id="IPR002933">
    <property type="entry name" value="Peptidase_M20"/>
</dbReference>
<keyword evidence="12 15" id="KW-0170">Cobalt</keyword>
<dbReference type="Gene3D" id="3.30.70.360">
    <property type="match status" value="1"/>
</dbReference>
<keyword evidence="18" id="KW-1185">Reference proteome</keyword>
<feature type="binding site" evidence="15">
    <location>
        <position position="146"/>
    </location>
    <ligand>
        <name>Zn(2+)</name>
        <dbReference type="ChEBI" id="CHEBI:29105"/>
        <label>2</label>
    </ligand>
</feature>
<dbReference type="HAMAP" id="MF_01690">
    <property type="entry name" value="DapE"/>
    <property type="match status" value="1"/>
</dbReference>
<dbReference type="EMBL" id="JACIIX010000011">
    <property type="protein sequence ID" value="MBB6211450.1"/>
    <property type="molecule type" value="Genomic_DNA"/>
</dbReference>
<dbReference type="PANTHER" id="PTHR43808:SF31">
    <property type="entry name" value="N-ACETYL-L-CITRULLINE DEACETYLASE"/>
    <property type="match status" value="1"/>
</dbReference>
<evidence type="ECO:0000256" key="1">
    <source>
        <dbReference type="ARBA" id="ARBA00005130"/>
    </source>
</evidence>
<feature type="binding site" evidence="15">
    <location>
        <position position="111"/>
    </location>
    <ligand>
        <name>Zn(2+)</name>
        <dbReference type="ChEBI" id="CHEBI:29105"/>
        <label>2</label>
    </ligand>
</feature>
<evidence type="ECO:0000259" key="16">
    <source>
        <dbReference type="Pfam" id="PF07687"/>
    </source>
</evidence>
<evidence type="ECO:0000256" key="7">
    <source>
        <dbReference type="ARBA" id="ARBA00022723"/>
    </source>
</evidence>
<keyword evidence="9 15" id="KW-0862">Zinc</keyword>
<dbReference type="EC" id="3.5.1.18" evidence="4 15"/>
<comment type="cofactor">
    <cofactor evidence="15">
        <name>Zn(2+)</name>
        <dbReference type="ChEBI" id="CHEBI:29105"/>
    </cofactor>
    <cofactor evidence="15">
        <name>Co(2+)</name>
        <dbReference type="ChEBI" id="CHEBI:48828"/>
    </cofactor>
    <text evidence="15">Binds 2 Zn(2+) or Co(2+) ions per subunit.</text>
</comment>
<dbReference type="GO" id="GO:0008270">
    <property type="term" value="F:zinc ion binding"/>
    <property type="evidence" value="ECO:0007669"/>
    <property type="project" value="UniProtKB-UniRule"/>
</dbReference>
<dbReference type="UniPathway" id="UPA00034">
    <property type="reaction ID" value="UER00021"/>
</dbReference>
<dbReference type="AlphaFoldDB" id="A0A7W9ZHB1"/>
<evidence type="ECO:0000313" key="17">
    <source>
        <dbReference type="EMBL" id="MBB6211450.1"/>
    </source>
</evidence>
<comment type="catalytic activity">
    <reaction evidence="14 15">
        <text>N-succinyl-(2S,6S)-2,6-diaminopimelate + H2O = (2S,6S)-2,6-diaminopimelate + succinate</text>
        <dbReference type="Rhea" id="RHEA:22608"/>
        <dbReference type="ChEBI" id="CHEBI:15377"/>
        <dbReference type="ChEBI" id="CHEBI:30031"/>
        <dbReference type="ChEBI" id="CHEBI:57609"/>
        <dbReference type="ChEBI" id="CHEBI:58087"/>
        <dbReference type="EC" id="3.5.1.18"/>
    </reaction>
</comment>
<keyword evidence="8 15" id="KW-0378">Hydrolase</keyword>